<protein>
    <submittedName>
        <fullName evidence="1">AMP-binding protein</fullName>
    </submittedName>
</protein>
<dbReference type="RefSeq" id="WP_011874246.1">
    <property type="nucleotide sequence ID" value="NZ_BAAAGS010000026.1"/>
</dbReference>
<organism evidence="1 2">
    <name type="scientific">Saccharopolyspora erythraea</name>
    <name type="common">Streptomyces erythraeus</name>
    <dbReference type="NCBI Taxonomy" id="1836"/>
    <lineage>
        <taxon>Bacteria</taxon>
        <taxon>Bacillati</taxon>
        <taxon>Actinomycetota</taxon>
        <taxon>Actinomycetes</taxon>
        <taxon>Pseudonocardiales</taxon>
        <taxon>Pseudonocardiaceae</taxon>
        <taxon>Saccharopolyspora</taxon>
    </lineage>
</organism>
<gene>
    <name evidence="1" type="ORF">GCM10009533_39460</name>
</gene>
<dbReference type="Gene3D" id="3.40.50.12780">
    <property type="entry name" value="N-terminal domain of ligase-like"/>
    <property type="match status" value="1"/>
</dbReference>
<proteinExistence type="predicted"/>
<dbReference type="InterPro" id="IPR042099">
    <property type="entry name" value="ANL_N_sf"/>
</dbReference>
<comment type="caution">
    <text evidence="1">The sequence shown here is derived from an EMBL/GenBank/DDBJ whole genome shotgun (WGS) entry which is preliminary data.</text>
</comment>
<reference evidence="2" key="1">
    <citation type="journal article" date="2019" name="Int. J. Syst. Evol. Microbiol.">
        <title>The Global Catalogue of Microorganisms (GCM) 10K type strain sequencing project: providing services to taxonomists for standard genome sequencing and annotation.</title>
        <authorList>
            <consortium name="The Broad Institute Genomics Platform"/>
            <consortium name="The Broad Institute Genome Sequencing Center for Infectious Disease"/>
            <person name="Wu L."/>
            <person name="Ma J."/>
        </authorList>
    </citation>
    <scope>NUCLEOTIDE SEQUENCE [LARGE SCALE GENOMIC DNA]</scope>
    <source>
        <strain evidence="2">JCM 10303</strain>
    </source>
</reference>
<dbReference type="Proteomes" id="UP001500729">
    <property type="component" value="Unassembled WGS sequence"/>
</dbReference>
<evidence type="ECO:0000313" key="1">
    <source>
        <dbReference type="EMBL" id="GAA0536341.1"/>
    </source>
</evidence>
<name>A0ABP3N968_SACER</name>
<evidence type="ECO:0000313" key="2">
    <source>
        <dbReference type="Proteomes" id="UP001500729"/>
    </source>
</evidence>
<dbReference type="SUPFAM" id="SSF56801">
    <property type="entry name" value="Acetyl-CoA synthetase-like"/>
    <property type="match status" value="1"/>
</dbReference>
<accession>A0ABP3N968</accession>
<keyword evidence="2" id="KW-1185">Reference proteome</keyword>
<sequence>MTSPRTAPGAGPGFAVETRTHLRDVLDWHFDPATGSPFWLSRAGFLDFDPRRDIAGLADLVRFPDLCRELRGVPAEDLIPRGMAGRRLEVFDSGGTSGRPYRRVDAGAVEDNVDWCSGVLDEHGFPEGVNWLHVGPSGPHVVGRAVRYLAARRGGLCFTVDMDPRWLAKLVATGQQETADDYVEHLLDQIEAVVLTQDVRCASVPLHLVDELCARPQVYETLAERLRGLLWVGTAGSNETMSLLRTMFPAAAISGWYGDTVMGIAAERACESGPERPCVFRPYHPASVIQVVDAASREPVGYGQRGRVLRHLLTREAFLPNLLGRDTALRVPPLPGDDVDGIASVAAVGGGPFAEEVL</sequence>
<dbReference type="EMBL" id="BAAAGS010000026">
    <property type="protein sequence ID" value="GAA0536341.1"/>
    <property type="molecule type" value="Genomic_DNA"/>
</dbReference>